<dbReference type="PANTHER" id="PTHR11070:SF45">
    <property type="entry name" value="DNA 3'-5' HELICASE"/>
    <property type="match status" value="1"/>
</dbReference>
<protein>
    <submittedName>
        <fullName evidence="8">DNA helicase IV</fullName>
    </submittedName>
</protein>
<evidence type="ECO:0000256" key="4">
    <source>
        <dbReference type="ARBA" id="ARBA00022840"/>
    </source>
</evidence>
<dbReference type="GO" id="GO:0005829">
    <property type="term" value="C:cytosol"/>
    <property type="evidence" value="ECO:0007669"/>
    <property type="project" value="TreeGrafter"/>
</dbReference>
<dbReference type="InterPro" id="IPR000212">
    <property type="entry name" value="DNA_helicase_UvrD/REP"/>
</dbReference>
<evidence type="ECO:0000259" key="7">
    <source>
        <dbReference type="PROSITE" id="PS51198"/>
    </source>
</evidence>
<dbReference type="PROSITE" id="PS51198">
    <property type="entry name" value="UVRD_HELICASE_ATP_BIND"/>
    <property type="match status" value="1"/>
</dbReference>
<dbReference type="GO" id="GO:0005524">
    <property type="term" value="F:ATP binding"/>
    <property type="evidence" value="ECO:0007669"/>
    <property type="project" value="UniProtKB-UniRule"/>
</dbReference>
<feature type="domain" description="UvrD-like helicase ATP-binding" evidence="7">
    <location>
        <begin position="180"/>
        <end position="629"/>
    </location>
</feature>
<evidence type="ECO:0000313" key="9">
    <source>
        <dbReference type="Proteomes" id="UP000318380"/>
    </source>
</evidence>
<keyword evidence="4 5" id="KW-0067">ATP-binding</keyword>
<dbReference type="PANTHER" id="PTHR11070">
    <property type="entry name" value="UVRD / RECB / PCRA DNA HELICASE FAMILY MEMBER"/>
    <property type="match status" value="1"/>
</dbReference>
<dbReference type="OrthoDB" id="9787585at2"/>
<name>A0A561BNK3_9ACTN</name>
<evidence type="ECO:0000256" key="3">
    <source>
        <dbReference type="ARBA" id="ARBA00022806"/>
    </source>
</evidence>
<sequence>MLNPVEAEQVHLTTFYAALDHERELAERRRQDEQVAGTRNAQALHQRDGRVRDLNTRLARLNAAEEGLCFGRLDSADGEVLHIGRLGLHDREYEPLLVDWRAPAARPFYIATAVHNQGVVRRRHIQSRLRKVVDVQDEQLDLDRTADGESRLGTGVMGEAVLLKALEARRTGTMESIVQTIQADQDRIIRSDLPGVLVVQGGPGTGKTAIALHRAAYLLYTHREQLEKRGILVVGPNPTFLRFIGQVLPSLGEDGVRLVTIAELYPELTATRPEPAEVTEVKGRAVLAEVIAKAVADREWVPRTPLKLVVDGTELTVDPAVCADARDRARARRLTHNQARPYFLTDIIDALTAQYADIIGADPLGGENLLDDYDLEELRNEVVAEPAVQALLDQLWPNLSPQQLLVDLYGDEDRLALAAPQLSALDREHLLRYGDDWSPADVPLLDEAAELLGDDGREAARLRAERARAIAYAQGSLDVLSGSGSTDFDDEDESEILTAKDILDAEALAARYEADDDRTLAERAGADRRWTYGHVIVDEAQELSPMAWRAIARRCPLRSMTLVGDVAQTGAAGGGTSWRQALESTFGDRWRLAELTMNYRTPAEVMELAGHVLAQVDPTAKAPESVRSTGVKPWHVDVVPADQAAYVSKVAAEEQQHGQVGVITSRTRLELVQEAVGDLRDVTVLTVAGAKGLEFDSVLVVDPEGILLESPRGLRDLYVALTRCTQRLGVIGDLPEVLRNSDAWDVRH</sequence>
<organism evidence="8 9">
    <name type="scientific">Kribbella amoyensis</name>
    <dbReference type="NCBI Taxonomy" id="996641"/>
    <lineage>
        <taxon>Bacteria</taxon>
        <taxon>Bacillati</taxon>
        <taxon>Actinomycetota</taxon>
        <taxon>Actinomycetes</taxon>
        <taxon>Propionibacteriales</taxon>
        <taxon>Kribbellaceae</taxon>
        <taxon>Kribbella</taxon>
    </lineage>
</organism>
<dbReference type="Pfam" id="PF01443">
    <property type="entry name" value="Viral_helicase1"/>
    <property type="match status" value="1"/>
</dbReference>
<dbReference type="GO" id="GO:0003677">
    <property type="term" value="F:DNA binding"/>
    <property type="evidence" value="ECO:0007669"/>
    <property type="project" value="InterPro"/>
</dbReference>
<dbReference type="AlphaFoldDB" id="A0A561BNK3"/>
<comment type="caution">
    <text evidence="8">The sequence shown here is derived from an EMBL/GenBank/DDBJ whole genome shotgun (WGS) entry which is preliminary data.</text>
</comment>
<evidence type="ECO:0000256" key="1">
    <source>
        <dbReference type="ARBA" id="ARBA00022741"/>
    </source>
</evidence>
<feature type="binding site" evidence="5">
    <location>
        <begin position="201"/>
        <end position="208"/>
    </location>
    <ligand>
        <name>ATP</name>
        <dbReference type="ChEBI" id="CHEBI:30616"/>
    </ligand>
</feature>
<gene>
    <name evidence="8" type="ORF">FB561_1525</name>
</gene>
<dbReference type="Proteomes" id="UP000318380">
    <property type="component" value="Unassembled WGS sequence"/>
</dbReference>
<evidence type="ECO:0000313" key="8">
    <source>
        <dbReference type="EMBL" id="TWD80449.1"/>
    </source>
</evidence>
<evidence type="ECO:0000256" key="6">
    <source>
        <dbReference type="SAM" id="MobiDB-lite"/>
    </source>
</evidence>
<dbReference type="SUPFAM" id="SSF52540">
    <property type="entry name" value="P-loop containing nucleoside triphosphate hydrolases"/>
    <property type="match status" value="1"/>
</dbReference>
<keyword evidence="3 5" id="KW-0347">Helicase</keyword>
<dbReference type="Gene3D" id="3.40.50.300">
    <property type="entry name" value="P-loop containing nucleotide triphosphate hydrolases"/>
    <property type="match status" value="2"/>
</dbReference>
<dbReference type="InterPro" id="IPR027417">
    <property type="entry name" value="P-loop_NTPase"/>
</dbReference>
<keyword evidence="2 5" id="KW-0378">Hydrolase</keyword>
<dbReference type="GO" id="GO:0016787">
    <property type="term" value="F:hydrolase activity"/>
    <property type="evidence" value="ECO:0007669"/>
    <property type="project" value="UniProtKB-UniRule"/>
</dbReference>
<evidence type="ECO:0000256" key="5">
    <source>
        <dbReference type="PROSITE-ProRule" id="PRU00560"/>
    </source>
</evidence>
<dbReference type="InterPro" id="IPR027351">
    <property type="entry name" value="(+)RNA_virus_helicase_core_dom"/>
</dbReference>
<keyword evidence="9" id="KW-1185">Reference proteome</keyword>
<evidence type="ECO:0000256" key="2">
    <source>
        <dbReference type="ARBA" id="ARBA00022801"/>
    </source>
</evidence>
<dbReference type="GO" id="GO:0000725">
    <property type="term" value="P:recombinational repair"/>
    <property type="evidence" value="ECO:0007669"/>
    <property type="project" value="TreeGrafter"/>
</dbReference>
<dbReference type="EMBL" id="VIVK01000001">
    <property type="protein sequence ID" value="TWD80449.1"/>
    <property type="molecule type" value="Genomic_DNA"/>
</dbReference>
<accession>A0A561BNK3</accession>
<keyword evidence="1 5" id="KW-0547">Nucleotide-binding</keyword>
<proteinExistence type="predicted"/>
<reference evidence="8 9" key="1">
    <citation type="submission" date="2019-06" db="EMBL/GenBank/DDBJ databases">
        <title>Sequencing the genomes of 1000 actinobacteria strains.</title>
        <authorList>
            <person name="Klenk H.-P."/>
        </authorList>
    </citation>
    <scope>NUCLEOTIDE SEQUENCE [LARGE SCALE GENOMIC DNA]</scope>
    <source>
        <strain evidence="8 9">DSM 24683</strain>
    </source>
</reference>
<dbReference type="GO" id="GO:0043138">
    <property type="term" value="F:3'-5' DNA helicase activity"/>
    <property type="evidence" value="ECO:0007669"/>
    <property type="project" value="TreeGrafter"/>
</dbReference>
<feature type="region of interest" description="Disordered" evidence="6">
    <location>
        <begin position="29"/>
        <end position="48"/>
    </location>
</feature>
<dbReference type="InterPro" id="IPR014016">
    <property type="entry name" value="UvrD-like_ATP-bd"/>
</dbReference>